<keyword evidence="1" id="KW-1133">Transmembrane helix</keyword>
<dbReference type="Pfam" id="PF09515">
    <property type="entry name" value="Thia_YuaJ"/>
    <property type="match status" value="1"/>
</dbReference>
<accession>A0ABW2PSX4</accession>
<gene>
    <name evidence="2" type="primary">thiT</name>
    <name evidence="2" type="ORF">ACFQRG_05875</name>
</gene>
<dbReference type="RefSeq" id="WP_380964684.1">
    <property type="nucleotide sequence ID" value="NZ_JBHTCO010000004.1"/>
</dbReference>
<dbReference type="EMBL" id="JBHTCO010000004">
    <property type="protein sequence ID" value="MFC7392508.1"/>
    <property type="molecule type" value="Genomic_DNA"/>
</dbReference>
<feature type="transmembrane region" description="Helical" evidence="1">
    <location>
        <begin position="56"/>
        <end position="75"/>
    </location>
</feature>
<comment type="caution">
    <text evidence="2">The sequence shown here is derived from an EMBL/GenBank/DDBJ whole genome shotgun (WGS) entry which is preliminary data.</text>
</comment>
<evidence type="ECO:0000313" key="2">
    <source>
        <dbReference type="EMBL" id="MFC7392508.1"/>
    </source>
</evidence>
<dbReference type="NCBIfam" id="TIGR02357">
    <property type="entry name" value="ECF_ThiT_YuaJ"/>
    <property type="match status" value="1"/>
</dbReference>
<evidence type="ECO:0000313" key="3">
    <source>
        <dbReference type="Proteomes" id="UP001596505"/>
    </source>
</evidence>
<keyword evidence="1" id="KW-0472">Membrane</keyword>
<sequence length="183" mass="20209">MHNTHIKLMTETALMIALSVVLSFIQIRGPWAAGGSISLEMVPLIILSLRQGVKWGMIAGIIYGLLNFMFNPYFVHPVQLILDYPLAFGLLALSGFFNLKSNDSKALMLIKVILAVTIGCFARFVSHFASAMIFFGSDAPKGQPIAVYSFVYNISYIGPSYIITLIVLILIVLTVPQLARRQK</sequence>
<keyword evidence="3" id="KW-1185">Reference proteome</keyword>
<organism evidence="2 3">
    <name type="scientific">Scopulibacillus cellulosilyticus</name>
    <dbReference type="NCBI Taxonomy" id="2665665"/>
    <lineage>
        <taxon>Bacteria</taxon>
        <taxon>Bacillati</taxon>
        <taxon>Bacillota</taxon>
        <taxon>Bacilli</taxon>
        <taxon>Bacillales</taxon>
        <taxon>Sporolactobacillaceae</taxon>
        <taxon>Scopulibacillus</taxon>
    </lineage>
</organism>
<feature type="transmembrane region" description="Helical" evidence="1">
    <location>
        <begin position="81"/>
        <end position="100"/>
    </location>
</feature>
<reference evidence="3" key="1">
    <citation type="journal article" date="2019" name="Int. J. Syst. Evol. Microbiol.">
        <title>The Global Catalogue of Microorganisms (GCM) 10K type strain sequencing project: providing services to taxonomists for standard genome sequencing and annotation.</title>
        <authorList>
            <consortium name="The Broad Institute Genomics Platform"/>
            <consortium name="The Broad Institute Genome Sequencing Center for Infectious Disease"/>
            <person name="Wu L."/>
            <person name="Ma J."/>
        </authorList>
    </citation>
    <scope>NUCLEOTIDE SEQUENCE [LARGE SCALE GENOMIC DNA]</scope>
    <source>
        <strain evidence="3">CGMCC 1.16305</strain>
    </source>
</reference>
<feature type="transmembrane region" description="Helical" evidence="1">
    <location>
        <begin position="156"/>
        <end position="175"/>
    </location>
</feature>
<name>A0ABW2PSX4_9BACL</name>
<evidence type="ECO:0000256" key="1">
    <source>
        <dbReference type="SAM" id="Phobius"/>
    </source>
</evidence>
<feature type="transmembrane region" description="Helical" evidence="1">
    <location>
        <begin position="112"/>
        <end position="136"/>
    </location>
</feature>
<dbReference type="Gene3D" id="1.10.1760.20">
    <property type="match status" value="1"/>
</dbReference>
<dbReference type="InterPro" id="IPR012651">
    <property type="entry name" value="Thia_Transptr_ThiT"/>
</dbReference>
<keyword evidence="1" id="KW-0812">Transmembrane</keyword>
<protein>
    <submittedName>
        <fullName evidence="2">Energy-coupled thiamine transporter ThiT</fullName>
    </submittedName>
</protein>
<proteinExistence type="predicted"/>
<dbReference type="Proteomes" id="UP001596505">
    <property type="component" value="Unassembled WGS sequence"/>
</dbReference>